<gene>
    <name evidence="2" type="ORF">MBCUT_18970</name>
</gene>
<proteinExistence type="predicted"/>
<protein>
    <submittedName>
        <fullName evidence="2">Uncharacterized protein</fullName>
    </submittedName>
</protein>
<name>A0A166CQP8_9EURY</name>
<dbReference type="EMBL" id="LWMW01000147">
    <property type="protein sequence ID" value="KZX14770.1"/>
    <property type="molecule type" value="Genomic_DNA"/>
</dbReference>
<dbReference type="AlphaFoldDB" id="A0A166CQP8"/>
<dbReference type="PATRIC" id="fig|47311.3.peg.2065"/>
<dbReference type="STRING" id="47311.MBCUT_18970"/>
<organism evidence="2 3">
    <name type="scientific">Methanobrevibacter cuticularis</name>
    <dbReference type="NCBI Taxonomy" id="47311"/>
    <lineage>
        <taxon>Archaea</taxon>
        <taxon>Methanobacteriati</taxon>
        <taxon>Methanobacteriota</taxon>
        <taxon>Methanomada group</taxon>
        <taxon>Methanobacteria</taxon>
        <taxon>Methanobacteriales</taxon>
        <taxon>Methanobacteriaceae</taxon>
        <taxon>Methanobrevibacter</taxon>
    </lineage>
</organism>
<keyword evidence="1" id="KW-0812">Transmembrane</keyword>
<keyword evidence="3" id="KW-1185">Reference proteome</keyword>
<feature type="transmembrane region" description="Helical" evidence="1">
    <location>
        <begin position="12"/>
        <end position="40"/>
    </location>
</feature>
<evidence type="ECO:0000313" key="3">
    <source>
        <dbReference type="Proteomes" id="UP000077275"/>
    </source>
</evidence>
<sequence>MNNNVFKDKQGFFSIFDGILAIFIVFIALLSFNSVINFYYPSVSYEMSDFKTSNDVLEIMALKMDENSYSILDNIIYIIENNNNSFEVNDKINIVSEKFLNETLPNDNYLLTETNILNDSVIALKGDINTASNITSAKRTIGNYSFTLFIF</sequence>
<keyword evidence="1" id="KW-1133">Transmembrane helix</keyword>
<accession>A0A166CQP8</accession>
<keyword evidence="1" id="KW-0472">Membrane</keyword>
<reference evidence="2 3" key="1">
    <citation type="submission" date="2016-04" db="EMBL/GenBank/DDBJ databases">
        <title>Genome sequence of Methanobrevibacter cuticularis DSM 11139.</title>
        <authorList>
            <person name="Poehlein A."/>
            <person name="Seedorf H."/>
            <person name="Daniel R."/>
        </authorList>
    </citation>
    <scope>NUCLEOTIDE SEQUENCE [LARGE SCALE GENOMIC DNA]</scope>
    <source>
        <strain evidence="2 3">DSM 11139</strain>
    </source>
</reference>
<evidence type="ECO:0000256" key="1">
    <source>
        <dbReference type="SAM" id="Phobius"/>
    </source>
</evidence>
<evidence type="ECO:0000313" key="2">
    <source>
        <dbReference type="EMBL" id="KZX14770.1"/>
    </source>
</evidence>
<dbReference type="Proteomes" id="UP000077275">
    <property type="component" value="Unassembled WGS sequence"/>
</dbReference>
<dbReference type="OrthoDB" id="78142at2157"/>
<dbReference type="RefSeq" id="WP_067260427.1">
    <property type="nucleotide sequence ID" value="NZ_LWMW01000147.1"/>
</dbReference>
<comment type="caution">
    <text evidence="2">The sequence shown here is derived from an EMBL/GenBank/DDBJ whole genome shotgun (WGS) entry which is preliminary data.</text>
</comment>